<dbReference type="AlphaFoldDB" id="A0AAW0AFZ5"/>
<evidence type="ECO:0000313" key="3">
    <source>
        <dbReference type="Proteomes" id="UP001362999"/>
    </source>
</evidence>
<keyword evidence="1" id="KW-0472">Membrane</keyword>
<sequence>MKGISNCVYPVSRTNAIRMAGAWEGQLVYDLIIFGLTVFLFHKQSVKIPGSIISHMARDGTFYFVALAAINLANILMFYLGNAWLASSLSWFTSSVSVTLVCRLVLHLHQVTELDTLTDPIRPNASSIIFASQAVDYSDVHLHTASG</sequence>
<feature type="transmembrane region" description="Helical" evidence="1">
    <location>
        <begin position="20"/>
        <end position="41"/>
    </location>
</feature>
<accession>A0AAW0AFZ5</accession>
<organism evidence="2 3">
    <name type="scientific">Favolaschia claudopus</name>
    <dbReference type="NCBI Taxonomy" id="2862362"/>
    <lineage>
        <taxon>Eukaryota</taxon>
        <taxon>Fungi</taxon>
        <taxon>Dikarya</taxon>
        <taxon>Basidiomycota</taxon>
        <taxon>Agaricomycotina</taxon>
        <taxon>Agaricomycetes</taxon>
        <taxon>Agaricomycetidae</taxon>
        <taxon>Agaricales</taxon>
        <taxon>Marasmiineae</taxon>
        <taxon>Mycenaceae</taxon>
        <taxon>Favolaschia</taxon>
    </lineage>
</organism>
<feature type="transmembrane region" description="Helical" evidence="1">
    <location>
        <begin position="62"/>
        <end position="80"/>
    </location>
</feature>
<dbReference type="EMBL" id="JAWWNJ010000069">
    <property type="protein sequence ID" value="KAK7007970.1"/>
    <property type="molecule type" value="Genomic_DNA"/>
</dbReference>
<proteinExistence type="predicted"/>
<protein>
    <submittedName>
        <fullName evidence="2">Uncharacterized protein</fullName>
    </submittedName>
</protein>
<keyword evidence="3" id="KW-1185">Reference proteome</keyword>
<comment type="caution">
    <text evidence="2">The sequence shown here is derived from an EMBL/GenBank/DDBJ whole genome shotgun (WGS) entry which is preliminary data.</text>
</comment>
<reference evidence="2 3" key="1">
    <citation type="journal article" date="2024" name="J Genomics">
        <title>Draft genome sequencing and assembly of Favolaschia claudopus CIRM-BRFM 2984 isolated from oak limbs.</title>
        <authorList>
            <person name="Navarro D."/>
            <person name="Drula E."/>
            <person name="Chaduli D."/>
            <person name="Cazenave R."/>
            <person name="Ahrendt S."/>
            <person name="Wang J."/>
            <person name="Lipzen A."/>
            <person name="Daum C."/>
            <person name="Barry K."/>
            <person name="Grigoriev I.V."/>
            <person name="Favel A."/>
            <person name="Rosso M.N."/>
            <person name="Martin F."/>
        </authorList>
    </citation>
    <scope>NUCLEOTIDE SEQUENCE [LARGE SCALE GENOMIC DNA]</scope>
    <source>
        <strain evidence="2 3">CIRM-BRFM 2984</strain>
    </source>
</reference>
<gene>
    <name evidence="2" type="ORF">R3P38DRAFT_3026808</name>
</gene>
<name>A0AAW0AFZ5_9AGAR</name>
<keyword evidence="1" id="KW-0812">Transmembrane</keyword>
<keyword evidence="1" id="KW-1133">Transmembrane helix</keyword>
<evidence type="ECO:0000313" key="2">
    <source>
        <dbReference type="EMBL" id="KAK7007970.1"/>
    </source>
</evidence>
<dbReference type="Proteomes" id="UP001362999">
    <property type="component" value="Unassembled WGS sequence"/>
</dbReference>
<evidence type="ECO:0000256" key="1">
    <source>
        <dbReference type="SAM" id="Phobius"/>
    </source>
</evidence>